<dbReference type="InterPro" id="IPR036291">
    <property type="entry name" value="NAD(P)-bd_dom_sf"/>
</dbReference>
<dbReference type="PROSITE" id="PS00065">
    <property type="entry name" value="D_2_HYDROXYACID_DH_1"/>
    <property type="match status" value="1"/>
</dbReference>
<dbReference type="PANTHER" id="PTHR43750:SF3">
    <property type="entry name" value="UDP-GLUCOSE 6-DEHYDROGENASE TUAD"/>
    <property type="match status" value="1"/>
</dbReference>
<dbReference type="Pfam" id="PF03721">
    <property type="entry name" value="UDPG_MGDP_dh_N"/>
    <property type="match status" value="1"/>
</dbReference>
<name>A0A6C0HV30_9ZZZZ</name>
<feature type="domain" description="UDP-glucose/GDP-mannose dehydrogenase N-terminal" evidence="3">
    <location>
        <begin position="52"/>
        <end position="142"/>
    </location>
</feature>
<dbReference type="Gene3D" id="3.40.50.720">
    <property type="entry name" value="NAD(P)-binding Rossmann-like Domain"/>
    <property type="match status" value="1"/>
</dbReference>
<dbReference type="GO" id="GO:0051287">
    <property type="term" value="F:NAD binding"/>
    <property type="evidence" value="ECO:0007669"/>
    <property type="project" value="InterPro"/>
</dbReference>
<dbReference type="InterPro" id="IPR001732">
    <property type="entry name" value="UDP-Glc/GDP-Man_DH_N"/>
</dbReference>
<dbReference type="InterPro" id="IPR029752">
    <property type="entry name" value="D-isomer_DH_CS1"/>
</dbReference>
<dbReference type="Gene3D" id="1.10.1040.10">
    <property type="entry name" value="N-(1-d-carboxylethyl)-l-norvaline Dehydrogenase, domain 2"/>
    <property type="match status" value="1"/>
</dbReference>
<protein>
    <recommendedName>
        <fullName evidence="5">UDP-glucose/GDP-mannose dehydrogenase dimerisation domain-containing protein</fullName>
    </recommendedName>
</protein>
<dbReference type="InterPro" id="IPR014026">
    <property type="entry name" value="UDP-Glc/GDP-Man_DH_dimer"/>
</dbReference>
<dbReference type="AlphaFoldDB" id="A0A6C0HV30"/>
<organism evidence="4">
    <name type="scientific">viral metagenome</name>
    <dbReference type="NCBI Taxonomy" id="1070528"/>
    <lineage>
        <taxon>unclassified sequences</taxon>
        <taxon>metagenomes</taxon>
        <taxon>organismal metagenomes</taxon>
    </lineage>
</organism>
<proteinExistence type="inferred from homology"/>
<dbReference type="EMBL" id="MN740020">
    <property type="protein sequence ID" value="QHT84571.1"/>
    <property type="molecule type" value="Genomic_DNA"/>
</dbReference>
<dbReference type="GO" id="GO:0016616">
    <property type="term" value="F:oxidoreductase activity, acting on the CH-OH group of donors, NAD or NADP as acceptor"/>
    <property type="evidence" value="ECO:0007669"/>
    <property type="project" value="InterPro"/>
</dbReference>
<dbReference type="InterPro" id="IPR013328">
    <property type="entry name" value="6PGD_dom2"/>
</dbReference>
<accession>A0A6C0HV30</accession>
<feature type="domain" description="UDP-glucose/GDP-mannose dehydrogenase dimerisation" evidence="2">
    <location>
        <begin position="172"/>
        <end position="264"/>
    </location>
</feature>
<dbReference type="SUPFAM" id="SSF51735">
    <property type="entry name" value="NAD(P)-binding Rossmann-fold domains"/>
    <property type="match status" value="1"/>
</dbReference>
<dbReference type="Pfam" id="PF00984">
    <property type="entry name" value="UDPG_MGDP_dh"/>
    <property type="match status" value="1"/>
</dbReference>
<evidence type="ECO:0000256" key="1">
    <source>
        <dbReference type="ARBA" id="ARBA00006601"/>
    </source>
</evidence>
<evidence type="ECO:0000259" key="2">
    <source>
        <dbReference type="Pfam" id="PF00984"/>
    </source>
</evidence>
<sequence>MIIIINMIIGIIGMGCVGKALYKSFCMKNINVIDYDINYNNSYHFILEDILLTDIVFLCLPTEFNGTEYDKSAIYNICDYLHDKYKGSVVIKSTVEPTTINKLQDKYPLLKLYHNPEFLSAATAFEDFHNQSHIVIGKSNNYNYNNNTECILEAFYNNYYPHATISICSSTESESMKIFLNTFYAVKIQFFNELYLLCQKTDTNYNNVLDLMLKNNWINPMHTNVPGPDGKLSYGGACFPKDTLALLHFMKANNSPHRILDATINERNEMRL</sequence>
<evidence type="ECO:0000259" key="3">
    <source>
        <dbReference type="Pfam" id="PF03721"/>
    </source>
</evidence>
<reference evidence="4" key="1">
    <citation type="journal article" date="2020" name="Nature">
        <title>Giant virus diversity and host interactions through global metagenomics.</title>
        <authorList>
            <person name="Schulz F."/>
            <person name="Roux S."/>
            <person name="Paez-Espino D."/>
            <person name="Jungbluth S."/>
            <person name="Walsh D.A."/>
            <person name="Denef V.J."/>
            <person name="McMahon K.D."/>
            <person name="Konstantinidis K.T."/>
            <person name="Eloe-Fadrosh E.A."/>
            <person name="Kyrpides N.C."/>
            <person name="Woyke T."/>
        </authorList>
    </citation>
    <scope>NUCLEOTIDE SEQUENCE</scope>
    <source>
        <strain evidence="4">GVMAG-M-3300023184-177</strain>
    </source>
</reference>
<dbReference type="InterPro" id="IPR008927">
    <property type="entry name" value="6-PGluconate_DH-like_C_sf"/>
</dbReference>
<dbReference type="PANTHER" id="PTHR43750">
    <property type="entry name" value="UDP-GLUCOSE 6-DEHYDROGENASE TUAD"/>
    <property type="match status" value="1"/>
</dbReference>
<evidence type="ECO:0008006" key="5">
    <source>
        <dbReference type="Google" id="ProtNLM"/>
    </source>
</evidence>
<evidence type="ECO:0000313" key="4">
    <source>
        <dbReference type="EMBL" id="QHT84571.1"/>
    </source>
</evidence>
<comment type="similarity">
    <text evidence="1">Belongs to the UDP-glucose/GDP-mannose dehydrogenase family.</text>
</comment>
<dbReference type="SUPFAM" id="SSF48179">
    <property type="entry name" value="6-phosphogluconate dehydrogenase C-terminal domain-like"/>
    <property type="match status" value="1"/>
</dbReference>